<gene>
    <name evidence="2" type="ORF">ACFOVU_09440</name>
</gene>
<dbReference type="EMBL" id="JBHSBH010000007">
    <property type="protein sequence ID" value="MFC3996136.1"/>
    <property type="molecule type" value="Genomic_DNA"/>
</dbReference>
<sequence length="54" mass="5239">MVVLLEVVLGLVFLAAIVLFAVTDGFGTWSGSSADGRAGGDGHGGRSSDDGGGS</sequence>
<feature type="region of interest" description="Disordered" evidence="1">
    <location>
        <begin position="31"/>
        <end position="54"/>
    </location>
</feature>
<dbReference type="RefSeq" id="WP_378531926.1">
    <property type="nucleotide sequence ID" value="NZ_JBHSBH010000007.1"/>
</dbReference>
<proteinExistence type="predicted"/>
<organism evidence="2 3">
    <name type="scientific">Nocardiopsis sediminis</name>
    <dbReference type="NCBI Taxonomy" id="1778267"/>
    <lineage>
        <taxon>Bacteria</taxon>
        <taxon>Bacillati</taxon>
        <taxon>Actinomycetota</taxon>
        <taxon>Actinomycetes</taxon>
        <taxon>Streptosporangiales</taxon>
        <taxon>Nocardiopsidaceae</taxon>
        <taxon>Nocardiopsis</taxon>
    </lineage>
</organism>
<accession>A0ABV8FN74</accession>
<dbReference type="Proteomes" id="UP001595847">
    <property type="component" value="Unassembled WGS sequence"/>
</dbReference>
<evidence type="ECO:0000313" key="2">
    <source>
        <dbReference type="EMBL" id="MFC3996136.1"/>
    </source>
</evidence>
<protein>
    <submittedName>
        <fullName evidence="2">Uncharacterized protein</fullName>
    </submittedName>
</protein>
<evidence type="ECO:0000256" key="1">
    <source>
        <dbReference type="SAM" id="MobiDB-lite"/>
    </source>
</evidence>
<evidence type="ECO:0000313" key="3">
    <source>
        <dbReference type="Proteomes" id="UP001595847"/>
    </source>
</evidence>
<feature type="compositionally biased region" description="Basic and acidic residues" evidence="1">
    <location>
        <begin position="38"/>
        <end position="54"/>
    </location>
</feature>
<name>A0ABV8FN74_9ACTN</name>
<comment type="caution">
    <text evidence="2">The sequence shown here is derived from an EMBL/GenBank/DDBJ whole genome shotgun (WGS) entry which is preliminary data.</text>
</comment>
<reference evidence="3" key="1">
    <citation type="journal article" date="2019" name="Int. J. Syst. Evol. Microbiol.">
        <title>The Global Catalogue of Microorganisms (GCM) 10K type strain sequencing project: providing services to taxonomists for standard genome sequencing and annotation.</title>
        <authorList>
            <consortium name="The Broad Institute Genomics Platform"/>
            <consortium name="The Broad Institute Genome Sequencing Center for Infectious Disease"/>
            <person name="Wu L."/>
            <person name="Ma J."/>
        </authorList>
    </citation>
    <scope>NUCLEOTIDE SEQUENCE [LARGE SCALE GENOMIC DNA]</scope>
    <source>
        <strain evidence="3">TBRC 1826</strain>
    </source>
</reference>
<keyword evidence="3" id="KW-1185">Reference proteome</keyword>